<dbReference type="InParanoid" id="T1FPW9"/>
<dbReference type="OrthoDB" id="6138639at2759"/>
<sequence length="1109" mass="125512">MFQFLTGKSILKSSKTSKSSVVSRSRSTARRKHLASGLLRCTGGERSRSCTPERNARISCRLPSEYTQLSPEEFLKSFSTSTERLSANGVNGKGKSSTGGKSSKKKLSKSEKQKIAMEREQQKKKLMLLQHQEQMLLQLQQQNKQDHSSSSNCSSLKENNRNKDNKVWESQHMNSYDVLPQKNPLQQTPTNQVINSDNYIIRLNPSNQISNNNTPIKSNNDFNTPTNSNFKSEHGSFISRNNTSDVSETIHQNCSSPSQAYPNKSVTFQEPDECGKPALRPKTLSATKRTTFGVIPENDAYIKHCTSTRSCENNLNLFENVNSSVAQYNSPYYIPHYDIDNNIINNNNYNSNGNYNNENNSVNNLYLPLNHKQRVLQFRSQPTTPDEPSLDYLNNLFASSACNQTNNFNATPQRFMSNYPHDYIIDLAKQLSLQEPATSHNLSNNYNLNVENCNSVDNFYGCAENYHPNNQNYLINGNSYLNYNPTNNTVNNVRAVRTRLFGRFDDHHHRRSPGMGCRSAMMRKLAQCHCQPVLYNPSSSSYQFDSSSLGRQQSDKCEMFVNGNKLSHEVINHCSPILASTRTSSVERKLHNDSGVCSVSDDERFSTFRNNVHLSDCHHSNNNCNNHVKNVSSGKQYGNIYSFTQNNYIPHHTSNRPNSQLFDTSSIETDNYLVACFKKENIETRNGNEYVQKLSYNNCNIDYALNKQNNYTLQQQFQQQLQQRKQRQHIETVKRSRSTPCDTITSSSSSSSSKLPLTKTLQLSHVIQSRITDMVVTSRNSFIVAVDMHNAFLFDSEGEFHGKLGGRHHRKHSLIQPLSVANCGDSCVAFNDRGQQNIKVFSLDDQLMFIVDDQLFTNIAGLSCNVDGDIFIAATDTKCVFVFQLQSPDHLRRLPPITTSDVNELASPKVPQRSNKNFDNQACNGDQCLVETSNEKIGQDDDISLKITNEKFFNHEFSNVNPKVLYNNKSMINKSKNAKPLFDHPYCIAVNPTNQEVIVGDDERHLVVAMDAQTGRLIWRFLPHEARDGNFLPACICCDWRGNVFVADSCNNKIYMLNSSGKFLKTLLSMNNGLRGSPSAICTDSTGRLYVTDEQSFVRVFKYLDDGSL</sequence>
<feature type="region of interest" description="Disordered" evidence="1">
    <location>
        <begin position="726"/>
        <end position="754"/>
    </location>
</feature>
<dbReference type="eggNOG" id="KOG2177">
    <property type="taxonomic scope" value="Eukaryota"/>
</dbReference>
<dbReference type="Proteomes" id="UP000015101">
    <property type="component" value="Unassembled WGS sequence"/>
</dbReference>
<dbReference type="PANTHER" id="PTHR24104">
    <property type="entry name" value="E3 UBIQUITIN-PROTEIN LIGASE NHLRC1-RELATED"/>
    <property type="match status" value="1"/>
</dbReference>
<dbReference type="STRING" id="6412.T1FPW9"/>
<feature type="region of interest" description="Disordered" evidence="1">
    <location>
        <begin position="15"/>
        <end position="51"/>
    </location>
</feature>
<evidence type="ECO:0000313" key="2">
    <source>
        <dbReference type="EMBL" id="ESO06414.1"/>
    </source>
</evidence>
<proteinExistence type="predicted"/>
<dbReference type="AlphaFoldDB" id="T1FPW9"/>
<name>T1FPW9_HELRO</name>
<dbReference type="InterPro" id="IPR050952">
    <property type="entry name" value="TRIM-NHL_E3_ligases"/>
</dbReference>
<organism evidence="3 4">
    <name type="scientific">Helobdella robusta</name>
    <name type="common">Californian leech</name>
    <dbReference type="NCBI Taxonomy" id="6412"/>
    <lineage>
        <taxon>Eukaryota</taxon>
        <taxon>Metazoa</taxon>
        <taxon>Spiralia</taxon>
        <taxon>Lophotrochozoa</taxon>
        <taxon>Annelida</taxon>
        <taxon>Clitellata</taxon>
        <taxon>Hirudinea</taxon>
        <taxon>Rhynchobdellida</taxon>
        <taxon>Glossiphoniidae</taxon>
        <taxon>Helobdella</taxon>
    </lineage>
</organism>
<dbReference type="EMBL" id="KB096324">
    <property type="protein sequence ID" value="ESO06414.1"/>
    <property type="molecule type" value="Genomic_DNA"/>
</dbReference>
<dbReference type="InterPro" id="IPR011042">
    <property type="entry name" value="6-blade_b-propeller_TolB-like"/>
</dbReference>
<dbReference type="EnsemblMetazoa" id="HelroT188354">
    <property type="protein sequence ID" value="HelroP188354"/>
    <property type="gene ID" value="HelroG188354"/>
</dbReference>
<evidence type="ECO:0000313" key="3">
    <source>
        <dbReference type="EnsemblMetazoa" id="HelroP188354"/>
    </source>
</evidence>
<evidence type="ECO:0008006" key="5">
    <source>
        <dbReference type="Google" id="ProtNLM"/>
    </source>
</evidence>
<feature type="region of interest" description="Disordered" evidence="1">
    <location>
        <begin position="139"/>
        <end position="160"/>
    </location>
</feature>
<dbReference type="GeneID" id="20210866"/>
<dbReference type="HOGENOM" id="CLU_282043_0_0_1"/>
<dbReference type="GO" id="GO:0000209">
    <property type="term" value="P:protein polyubiquitination"/>
    <property type="evidence" value="ECO:0000318"/>
    <property type="project" value="GO_Central"/>
</dbReference>
<evidence type="ECO:0000313" key="4">
    <source>
        <dbReference type="Proteomes" id="UP000015101"/>
    </source>
</evidence>
<evidence type="ECO:0000256" key="1">
    <source>
        <dbReference type="SAM" id="MobiDB-lite"/>
    </source>
</evidence>
<feature type="compositionally biased region" description="Low complexity" evidence="1">
    <location>
        <begin position="15"/>
        <end position="26"/>
    </location>
</feature>
<gene>
    <name evidence="3" type="primary">20210866</name>
    <name evidence="2" type="ORF">HELRODRAFT_188354</name>
</gene>
<feature type="compositionally biased region" description="Low complexity" evidence="1">
    <location>
        <begin position="139"/>
        <end position="155"/>
    </location>
</feature>
<feature type="region of interest" description="Disordered" evidence="1">
    <location>
        <begin position="85"/>
        <end position="116"/>
    </location>
</feature>
<protein>
    <recommendedName>
        <fullName evidence="5">SMP-30/Gluconolactonase/LRE-like region domain-containing protein</fullName>
    </recommendedName>
</protein>
<dbReference type="EMBL" id="AMQM01000625">
    <property type="status" value="NOT_ANNOTATED_CDS"/>
    <property type="molecule type" value="Genomic_DNA"/>
</dbReference>
<keyword evidence="4" id="KW-1185">Reference proteome</keyword>
<dbReference type="KEGG" id="hro:HELRODRAFT_188354"/>
<reference evidence="2 4" key="2">
    <citation type="journal article" date="2013" name="Nature">
        <title>Insights into bilaterian evolution from three spiralian genomes.</title>
        <authorList>
            <person name="Simakov O."/>
            <person name="Marletaz F."/>
            <person name="Cho S.J."/>
            <person name="Edsinger-Gonzales E."/>
            <person name="Havlak P."/>
            <person name="Hellsten U."/>
            <person name="Kuo D.H."/>
            <person name="Larsson T."/>
            <person name="Lv J."/>
            <person name="Arendt D."/>
            <person name="Savage R."/>
            <person name="Osoegawa K."/>
            <person name="de Jong P."/>
            <person name="Grimwood J."/>
            <person name="Chapman J.A."/>
            <person name="Shapiro H."/>
            <person name="Aerts A."/>
            <person name="Otillar R.P."/>
            <person name="Terry A.Y."/>
            <person name="Boore J.L."/>
            <person name="Grigoriev I.V."/>
            <person name="Lindberg D.R."/>
            <person name="Seaver E.C."/>
            <person name="Weisblat D.A."/>
            <person name="Putnam N.H."/>
            <person name="Rokhsar D.S."/>
        </authorList>
    </citation>
    <scope>NUCLEOTIDE SEQUENCE</scope>
</reference>
<dbReference type="SUPFAM" id="SSF101898">
    <property type="entry name" value="NHL repeat"/>
    <property type="match status" value="1"/>
</dbReference>
<dbReference type="Gene3D" id="2.120.10.30">
    <property type="entry name" value="TolB, C-terminal domain"/>
    <property type="match status" value="2"/>
</dbReference>
<accession>T1FPW9</accession>
<dbReference type="RefSeq" id="XP_009015782.1">
    <property type="nucleotide sequence ID" value="XM_009017534.1"/>
</dbReference>
<dbReference type="GO" id="GO:0061630">
    <property type="term" value="F:ubiquitin protein ligase activity"/>
    <property type="evidence" value="ECO:0000318"/>
    <property type="project" value="GO_Central"/>
</dbReference>
<dbReference type="GO" id="GO:0043161">
    <property type="term" value="P:proteasome-mediated ubiquitin-dependent protein catabolic process"/>
    <property type="evidence" value="ECO:0000318"/>
    <property type="project" value="GO_Central"/>
</dbReference>
<dbReference type="CTD" id="20210866"/>
<reference evidence="3" key="3">
    <citation type="submission" date="2015-06" db="UniProtKB">
        <authorList>
            <consortium name="EnsemblMetazoa"/>
        </authorList>
    </citation>
    <scope>IDENTIFICATION</scope>
</reference>
<dbReference type="PANTHER" id="PTHR24104:SF48">
    <property type="entry name" value="PROTEIN WECH"/>
    <property type="match status" value="1"/>
</dbReference>
<reference evidence="4" key="1">
    <citation type="submission" date="2012-12" db="EMBL/GenBank/DDBJ databases">
        <authorList>
            <person name="Hellsten U."/>
            <person name="Grimwood J."/>
            <person name="Chapman J.A."/>
            <person name="Shapiro H."/>
            <person name="Aerts A."/>
            <person name="Otillar R.P."/>
            <person name="Terry A.Y."/>
            <person name="Boore J.L."/>
            <person name="Simakov O."/>
            <person name="Marletaz F."/>
            <person name="Cho S.-J."/>
            <person name="Edsinger-Gonzales E."/>
            <person name="Havlak P."/>
            <person name="Kuo D.-H."/>
            <person name="Larsson T."/>
            <person name="Lv J."/>
            <person name="Arendt D."/>
            <person name="Savage R."/>
            <person name="Osoegawa K."/>
            <person name="de Jong P."/>
            <person name="Lindberg D.R."/>
            <person name="Seaver E.C."/>
            <person name="Weisblat D.A."/>
            <person name="Putnam N.H."/>
            <person name="Grigoriev I.V."/>
            <person name="Rokhsar D.S."/>
        </authorList>
    </citation>
    <scope>NUCLEOTIDE SEQUENCE</scope>
</reference>